<dbReference type="Proteomes" id="UP000249464">
    <property type="component" value="Unassembled WGS sequence"/>
</dbReference>
<feature type="compositionally biased region" description="Basic residues" evidence="1">
    <location>
        <begin position="102"/>
        <end position="120"/>
    </location>
</feature>
<feature type="compositionally biased region" description="Low complexity" evidence="1">
    <location>
        <begin position="1"/>
        <end position="17"/>
    </location>
</feature>
<gene>
    <name evidence="2" type="primary">BQ5605_C003g02217</name>
    <name evidence="2" type="ORF">BQ5605_C003G02217</name>
</gene>
<sequence>MDRGNSSSSSVGGQQSGPLMAIASQPRSDHGSRPSSAAVSDDEGERPRRNDDAHRALSDSDEGAEDGGHRTRERVARASRDGGALTFVDAPVAPESPVKPATTKRARPSRKATRDRRRRC</sequence>
<feature type="compositionally biased region" description="Basic and acidic residues" evidence="1">
    <location>
        <begin position="45"/>
        <end position="58"/>
    </location>
</feature>
<feature type="region of interest" description="Disordered" evidence="1">
    <location>
        <begin position="1"/>
        <end position="120"/>
    </location>
</feature>
<organism evidence="2 3">
    <name type="scientific">Microbotryum silenes-dioicae</name>
    <dbReference type="NCBI Taxonomy" id="796604"/>
    <lineage>
        <taxon>Eukaryota</taxon>
        <taxon>Fungi</taxon>
        <taxon>Dikarya</taxon>
        <taxon>Basidiomycota</taxon>
        <taxon>Pucciniomycotina</taxon>
        <taxon>Microbotryomycetes</taxon>
        <taxon>Microbotryales</taxon>
        <taxon>Microbotryaceae</taxon>
        <taxon>Microbotryum</taxon>
    </lineage>
</organism>
<dbReference type="EMBL" id="FQNC01000042">
    <property type="protein sequence ID" value="SGY39429.1"/>
    <property type="molecule type" value="Genomic_DNA"/>
</dbReference>
<name>A0A2X0MN60_9BASI</name>
<evidence type="ECO:0000256" key="1">
    <source>
        <dbReference type="SAM" id="MobiDB-lite"/>
    </source>
</evidence>
<dbReference type="AlphaFoldDB" id="A0A2X0MN60"/>
<protein>
    <submittedName>
        <fullName evidence="2">BQ5605_C003g02217 protein</fullName>
    </submittedName>
</protein>
<keyword evidence="3" id="KW-1185">Reference proteome</keyword>
<feature type="compositionally biased region" description="Basic and acidic residues" evidence="1">
    <location>
        <begin position="66"/>
        <end position="80"/>
    </location>
</feature>
<evidence type="ECO:0000313" key="2">
    <source>
        <dbReference type="EMBL" id="SGY39429.1"/>
    </source>
</evidence>
<reference evidence="2 3" key="1">
    <citation type="submission" date="2016-11" db="EMBL/GenBank/DDBJ databases">
        <authorList>
            <person name="Jaros S."/>
            <person name="Januszkiewicz K."/>
            <person name="Wedrychowicz H."/>
        </authorList>
    </citation>
    <scope>NUCLEOTIDE SEQUENCE [LARGE SCALE GENOMIC DNA]</scope>
</reference>
<proteinExistence type="predicted"/>
<dbReference type="STRING" id="796604.A0A2X0MN60"/>
<accession>A0A2X0MN60</accession>
<evidence type="ECO:0000313" key="3">
    <source>
        <dbReference type="Proteomes" id="UP000249464"/>
    </source>
</evidence>